<accession>A0A840WF80</accession>
<dbReference type="Gene3D" id="2.60.40.1240">
    <property type="match status" value="1"/>
</dbReference>
<name>A0A840WF80_9ACTN</name>
<dbReference type="EMBL" id="JACHDO010000001">
    <property type="protein sequence ID" value="MBB5490615.1"/>
    <property type="molecule type" value="Genomic_DNA"/>
</dbReference>
<evidence type="ECO:0000313" key="5">
    <source>
        <dbReference type="EMBL" id="MBB5490615.1"/>
    </source>
</evidence>
<dbReference type="InterPro" id="IPR029050">
    <property type="entry name" value="Immunoprotect_excell_Ig-like"/>
</dbReference>
<comment type="caution">
    <text evidence="5">The sequence shown here is derived from an EMBL/GenBank/DDBJ whole genome shotgun (WGS) entry which is preliminary data.</text>
</comment>
<dbReference type="AlphaFoldDB" id="A0A840WF80"/>
<dbReference type="Pfam" id="PF11611">
    <property type="entry name" value="DUF4352"/>
    <property type="match status" value="1"/>
</dbReference>
<keyword evidence="6" id="KW-1185">Reference proteome</keyword>
<gene>
    <name evidence="5" type="ORF">HNR07_001752</name>
</gene>
<feature type="compositionally biased region" description="Low complexity" evidence="2">
    <location>
        <begin position="85"/>
        <end position="99"/>
    </location>
</feature>
<dbReference type="InterPro" id="IPR029051">
    <property type="entry name" value="DUF4352"/>
</dbReference>
<feature type="compositionally biased region" description="Low complexity" evidence="2">
    <location>
        <begin position="17"/>
        <end position="45"/>
    </location>
</feature>
<dbReference type="RefSeq" id="WP_246420191.1">
    <property type="nucleotide sequence ID" value="NZ_BAAAKM010000038.1"/>
</dbReference>
<evidence type="ECO:0000256" key="1">
    <source>
        <dbReference type="ARBA" id="ARBA00022729"/>
    </source>
</evidence>
<evidence type="ECO:0000256" key="2">
    <source>
        <dbReference type="SAM" id="MobiDB-lite"/>
    </source>
</evidence>
<organism evidence="5 6">
    <name type="scientific">Nocardiopsis metallicus</name>
    <dbReference type="NCBI Taxonomy" id="179819"/>
    <lineage>
        <taxon>Bacteria</taxon>
        <taxon>Bacillati</taxon>
        <taxon>Actinomycetota</taxon>
        <taxon>Actinomycetes</taxon>
        <taxon>Streptosporangiales</taxon>
        <taxon>Nocardiopsidaceae</taxon>
        <taxon>Nocardiopsis</taxon>
    </lineage>
</organism>
<proteinExistence type="predicted"/>
<dbReference type="Proteomes" id="UP000579647">
    <property type="component" value="Unassembled WGS sequence"/>
</dbReference>
<keyword evidence="1" id="KW-0732">Signal</keyword>
<keyword evidence="3" id="KW-0812">Transmembrane</keyword>
<dbReference type="SUPFAM" id="SSF81995">
    <property type="entry name" value="beta-sandwich domain of Sec23/24"/>
    <property type="match status" value="1"/>
</dbReference>
<feature type="domain" description="DUF4352" evidence="4">
    <location>
        <begin position="112"/>
        <end position="226"/>
    </location>
</feature>
<feature type="region of interest" description="Disordered" evidence="2">
    <location>
        <begin position="1"/>
        <end position="54"/>
    </location>
</feature>
<reference evidence="5 6" key="1">
    <citation type="submission" date="2020-08" db="EMBL/GenBank/DDBJ databases">
        <title>Sequencing the genomes of 1000 actinobacteria strains.</title>
        <authorList>
            <person name="Klenk H.-P."/>
        </authorList>
    </citation>
    <scope>NUCLEOTIDE SEQUENCE [LARGE SCALE GENOMIC DNA]</scope>
    <source>
        <strain evidence="5 6">DSM 44598</strain>
    </source>
</reference>
<keyword evidence="3" id="KW-0472">Membrane</keyword>
<feature type="region of interest" description="Disordered" evidence="2">
    <location>
        <begin position="83"/>
        <end position="108"/>
    </location>
</feature>
<evidence type="ECO:0000313" key="6">
    <source>
        <dbReference type="Proteomes" id="UP000579647"/>
    </source>
</evidence>
<keyword evidence="3" id="KW-1133">Transmembrane helix</keyword>
<evidence type="ECO:0000259" key="4">
    <source>
        <dbReference type="Pfam" id="PF11611"/>
    </source>
</evidence>
<sequence length="236" mass="25235">MSSGMQDGPERHGPYQGGQPQENPQQFQQPPYGQPPYGQQQYLPPQYGPPPVAAPRKRRKWPWILLAVFVLIVGMFACTAGGGQEAETTSGAGENTTGAETEEADEESGDFAMGEAAQLGDWVVTVHGTETAATYGEEFFEEQAQGEFVIVDMTVENGGSESTTFDDSALSLIDADGNSHSAGVVLGADSFFLQQINPGNQASGEAVFDVPEGTEPVALEVDDVWSFDDPIRIQLD</sequence>
<protein>
    <recommendedName>
        <fullName evidence="4">DUF4352 domain-containing protein</fullName>
    </recommendedName>
</protein>
<evidence type="ECO:0000256" key="3">
    <source>
        <dbReference type="SAM" id="Phobius"/>
    </source>
</evidence>
<feature type="transmembrane region" description="Helical" evidence="3">
    <location>
        <begin position="63"/>
        <end position="82"/>
    </location>
</feature>